<dbReference type="Proteomes" id="UP000320762">
    <property type="component" value="Unassembled WGS sequence"/>
</dbReference>
<keyword evidence="3" id="KW-1185">Reference proteome</keyword>
<gene>
    <name evidence="2" type="ORF">BD626DRAFT_634624</name>
</gene>
<evidence type="ECO:0000313" key="3">
    <source>
        <dbReference type="Proteomes" id="UP000320762"/>
    </source>
</evidence>
<accession>A0A550BYR1</accession>
<protein>
    <submittedName>
        <fullName evidence="2">Uncharacterized protein</fullName>
    </submittedName>
</protein>
<dbReference type="EMBL" id="VDMD01000044">
    <property type="protein sequence ID" value="TRM57628.1"/>
    <property type="molecule type" value="Genomic_DNA"/>
</dbReference>
<sequence length="281" mass="31343">MTKHSRQETMRLEQIMLLRSSLLGRAFATFASGLLAHECQIWRMRSISLLRPSTQLWYLGEPLQKPSRSSPYASATRSTFSRRVCGTCSITVSVPVSRRLAHRRDDLTYCSSPACRQFSQLGSAQTSVRPSSRATSRQPQRQLLAMHSVRIWYGSESATLRRSVRAFPEGPATMRQKISGLTIGPRRLVQTPSAKSTRPSRHARSGVFDAALLLSRGISSAAYTLMLFFQSDRMLQRPGHHYGHHPWTALPSLPSPIAPRGVSRRRAGSVFPGAWRDVGDA</sequence>
<organism evidence="2 3">
    <name type="scientific">Schizophyllum amplum</name>
    <dbReference type="NCBI Taxonomy" id="97359"/>
    <lineage>
        <taxon>Eukaryota</taxon>
        <taxon>Fungi</taxon>
        <taxon>Dikarya</taxon>
        <taxon>Basidiomycota</taxon>
        <taxon>Agaricomycotina</taxon>
        <taxon>Agaricomycetes</taxon>
        <taxon>Agaricomycetidae</taxon>
        <taxon>Agaricales</taxon>
        <taxon>Schizophyllaceae</taxon>
        <taxon>Schizophyllum</taxon>
    </lineage>
</organism>
<reference evidence="2 3" key="1">
    <citation type="journal article" date="2019" name="New Phytol.">
        <title>Comparative genomics reveals unique wood-decay strategies and fruiting body development in the Schizophyllaceae.</title>
        <authorList>
            <person name="Almasi E."/>
            <person name="Sahu N."/>
            <person name="Krizsan K."/>
            <person name="Balint B."/>
            <person name="Kovacs G.M."/>
            <person name="Kiss B."/>
            <person name="Cseklye J."/>
            <person name="Drula E."/>
            <person name="Henrissat B."/>
            <person name="Nagy I."/>
            <person name="Chovatia M."/>
            <person name="Adam C."/>
            <person name="LaButti K."/>
            <person name="Lipzen A."/>
            <person name="Riley R."/>
            <person name="Grigoriev I.V."/>
            <person name="Nagy L.G."/>
        </authorList>
    </citation>
    <scope>NUCLEOTIDE SEQUENCE [LARGE SCALE GENOMIC DNA]</scope>
    <source>
        <strain evidence="2 3">NL-1724</strain>
    </source>
</reference>
<name>A0A550BYR1_9AGAR</name>
<evidence type="ECO:0000313" key="2">
    <source>
        <dbReference type="EMBL" id="TRM57628.1"/>
    </source>
</evidence>
<proteinExistence type="predicted"/>
<feature type="region of interest" description="Disordered" evidence="1">
    <location>
        <begin position="121"/>
        <end position="140"/>
    </location>
</feature>
<dbReference type="AlphaFoldDB" id="A0A550BYR1"/>
<comment type="caution">
    <text evidence="2">The sequence shown here is derived from an EMBL/GenBank/DDBJ whole genome shotgun (WGS) entry which is preliminary data.</text>
</comment>
<evidence type="ECO:0000256" key="1">
    <source>
        <dbReference type="SAM" id="MobiDB-lite"/>
    </source>
</evidence>